<dbReference type="PANTHER" id="PTHR43685">
    <property type="entry name" value="GLYCOSYLTRANSFERASE"/>
    <property type="match status" value="1"/>
</dbReference>
<comment type="caution">
    <text evidence="4">The sequence shown here is derived from an EMBL/GenBank/DDBJ whole genome shotgun (WGS) entry which is preliminary data.</text>
</comment>
<dbReference type="SUPFAM" id="SSF53448">
    <property type="entry name" value="Nucleotide-diphospho-sugar transferases"/>
    <property type="match status" value="1"/>
</dbReference>
<dbReference type="AlphaFoldDB" id="A0A830HCE0"/>
<keyword evidence="2" id="KW-0812">Transmembrane</keyword>
<dbReference type="Gene3D" id="3.90.550.10">
    <property type="entry name" value="Spore Coat Polysaccharide Biosynthesis Protein SpsA, Chain A"/>
    <property type="match status" value="1"/>
</dbReference>
<feature type="transmembrane region" description="Helical" evidence="2">
    <location>
        <begin position="344"/>
        <end position="364"/>
    </location>
</feature>
<dbReference type="InterPro" id="IPR001173">
    <property type="entry name" value="Glyco_trans_2-like"/>
</dbReference>
<dbReference type="EMBL" id="BNJQ01000005">
    <property type="protein sequence ID" value="GHP03241.1"/>
    <property type="molecule type" value="Genomic_DNA"/>
</dbReference>
<protein>
    <recommendedName>
        <fullName evidence="3">Glycosyltransferase 2-like domain-containing protein</fullName>
    </recommendedName>
</protein>
<name>A0A830HCE0_9CHLO</name>
<accession>A0A830HCE0</accession>
<reference evidence="4" key="1">
    <citation type="submission" date="2020-10" db="EMBL/GenBank/DDBJ databases">
        <title>Unveiling of a novel bifunctional photoreceptor, Dualchrome1, isolated from a cosmopolitan green alga.</title>
        <authorList>
            <person name="Suzuki S."/>
            <person name="Kawachi M."/>
        </authorList>
    </citation>
    <scope>NUCLEOTIDE SEQUENCE</scope>
    <source>
        <strain evidence="4">NIES 2893</strain>
    </source>
</reference>
<sequence length="456" mass="50179">MRATARAHVRRPTTRECASGAVKQRRHRPTSRPPRSYALLVGRAYLRAQSHIVSGLSSSSSSLPPRCNCTAAHTSAPSTSTWSVVIPTHNRLSTLQRCLDCLHRQKDDGLIVEVIVVDDASTDGTWAYLQSDAARERYPKLRPLHRWENGGASAARNDALRVVRGHNVLFVDDDLFAGPELVRQHHDALEGAHDAQVSLGVVVDTPHADVDVHVLPQPHQGRSAAFFATGNCAVRVSALRDVASDGTLAAFDESFTAYGWEDLELGERLQARGVRAVRPRGAYGYHYQPRAWDGAASTPEAGAAIDKHVSACLRREVSRGAGAALFVCKHPFRLTVWLTAQLTALHAMLWASLTLCGLLGRLVYVPLYASSLRWEWRKSSRVTRLAVGLCTILLSFHLNWLTTMYAFRALFARYLSLKQDDAGESGGSLLSVWKTLPVFVLFVLAPLWALRACVRA</sequence>
<keyword evidence="2" id="KW-1133">Transmembrane helix</keyword>
<dbReference type="CDD" id="cd00761">
    <property type="entry name" value="Glyco_tranf_GTA_type"/>
    <property type="match status" value="1"/>
</dbReference>
<keyword evidence="5" id="KW-1185">Reference proteome</keyword>
<feature type="compositionally biased region" description="Basic residues" evidence="1">
    <location>
        <begin position="1"/>
        <end position="12"/>
    </location>
</feature>
<feature type="transmembrane region" description="Helical" evidence="2">
    <location>
        <begin position="431"/>
        <end position="450"/>
    </location>
</feature>
<proteinExistence type="predicted"/>
<evidence type="ECO:0000256" key="1">
    <source>
        <dbReference type="SAM" id="MobiDB-lite"/>
    </source>
</evidence>
<evidence type="ECO:0000313" key="4">
    <source>
        <dbReference type="EMBL" id="GHP03241.1"/>
    </source>
</evidence>
<organism evidence="4 5">
    <name type="scientific">Pycnococcus provasolii</name>
    <dbReference type="NCBI Taxonomy" id="41880"/>
    <lineage>
        <taxon>Eukaryota</taxon>
        <taxon>Viridiplantae</taxon>
        <taxon>Chlorophyta</taxon>
        <taxon>Pseudoscourfieldiophyceae</taxon>
        <taxon>Pseudoscourfieldiales</taxon>
        <taxon>Pycnococcaceae</taxon>
        <taxon>Pycnococcus</taxon>
    </lineage>
</organism>
<feature type="region of interest" description="Disordered" evidence="1">
    <location>
        <begin position="1"/>
        <end position="34"/>
    </location>
</feature>
<feature type="transmembrane region" description="Helical" evidence="2">
    <location>
        <begin position="385"/>
        <end position="411"/>
    </location>
</feature>
<dbReference type="Proteomes" id="UP000660262">
    <property type="component" value="Unassembled WGS sequence"/>
</dbReference>
<evidence type="ECO:0000313" key="5">
    <source>
        <dbReference type="Proteomes" id="UP000660262"/>
    </source>
</evidence>
<feature type="domain" description="Glycosyltransferase 2-like" evidence="3">
    <location>
        <begin position="83"/>
        <end position="204"/>
    </location>
</feature>
<dbReference type="OrthoDB" id="206708at2759"/>
<dbReference type="InterPro" id="IPR029044">
    <property type="entry name" value="Nucleotide-diphossugar_trans"/>
</dbReference>
<gene>
    <name evidence="4" type="ORF">PPROV_000199600</name>
</gene>
<dbReference type="InterPro" id="IPR050834">
    <property type="entry name" value="Glycosyltransf_2"/>
</dbReference>
<keyword evidence="2" id="KW-0472">Membrane</keyword>
<dbReference type="Pfam" id="PF00535">
    <property type="entry name" value="Glycos_transf_2"/>
    <property type="match status" value="1"/>
</dbReference>
<evidence type="ECO:0000259" key="3">
    <source>
        <dbReference type="Pfam" id="PF00535"/>
    </source>
</evidence>
<dbReference type="PANTHER" id="PTHR43685:SF3">
    <property type="entry name" value="SLR2126 PROTEIN"/>
    <property type="match status" value="1"/>
</dbReference>
<evidence type="ECO:0000256" key="2">
    <source>
        <dbReference type="SAM" id="Phobius"/>
    </source>
</evidence>